<dbReference type="InterPro" id="IPR036638">
    <property type="entry name" value="HLH_DNA-bd_sf"/>
</dbReference>
<sequence>MDFFKVSKSPSQQSGATATPRPRRGRPSGANRTPLSLQERRARNAFYERERRENISKATEELITVLGCASNTSLGDLLGLAVTAISTAKEEQKLREINIKLKAQLASCVERLGLEYISGGKEKVELDEPNKRKRKLPKQLPAPPQPEPEETEEIDVAALFSQDQLQLIYAAIDADISSSAVTSPPAEVLQPPP</sequence>
<evidence type="ECO:0000256" key="1">
    <source>
        <dbReference type="SAM" id="MobiDB-lite"/>
    </source>
</evidence>
<dbReference type="SUPFAM" id="SSF47459">
    <property type="entry name" value="HLH, helix-loop-helix DNA-binding domain"/>
    <property type="match status" value="1"/>
</dbReference>
<dbReference type="GeneID" id="111350567"/>
<name>A0A9J7DW36_SPOLT</name>
<evidence type="ECO:0000313" key="3">
    <source>
        <dbReference type="RefSeq" id="XP_022817962.1"/>
    </source>
</evidence>
<dbReference type="KEGG" id="sliu:111350567"/>
<dbReference type="OrthoDB" id="7483080at2759"/>
<gene>
    <name evidence="3" type="primary">LOC111350567</name>
</gene>
<dbReference type="AlphaFoldDB" id="A0A9J7DW36"/>
<evidence type="ECO:0000313" key="2">
    <source>
        <dbReference type="Proteomes" id="UP000301870"/>
    </source>
</evidence>
<dbReference type="RefSeq" id="XP_022817962.1">
    <property type="nucleotide sequence ID" value="XM_022962194.1"/>
</dbReference>
<dbReference type="Proteomes" id="UP000301870">
    <property type="component" value="Chromosome 11"/>
</dbReference>
<keyword evidence="2" id="KW-1185">Reference proteome</keyword>
<reference evidence="3" key="1">
    <citation type="submission" date="2025-08" db="UniProtKB">
        <authorList>
            <consortium name="RefSeq"/>
        </authorList>
    </citation>
    <scope>IDENTIFICATION</scope>
    <source>
        <strain evidence="3">Ishihara</strain>
        <tissue evidence="3">Whole body</tissue>
    </source>
</reference>
<protein>
    <submittedName>
        <fullName evidence="3">Uncharacterized protein LOC111350567</fullName>
    </submittedName>
</protein>
<feature type="region of interest" description="Disordered" evidence="1">
    <location>
        <begin position="1"/>
        <end position="41"/>
    </location>
</feature>
<dbReference type="GO" id="GO:0046983">
    <property type="term" value="F:protein dimerization activity"/>
    <property type="evidence" value="ECO:0007669"/>
    <property type="project" value="InterPro"/>
</dbReference>
<feature type="region of interest" description="Disordered" evidence="1">
    <location>
        <begin position="127"/>
        <end position="152"/>
    </location>
</feature>
<organism evidence="2 3">
    <name type="scientific">Spodoptera litura</name>
    <name type="common">Asian cotton leafworm</name>
    <dbReference type="NCBI Taxonomy" id="69820"/>
    <lineage>
        <taxon>Eukaryota</taxon>
        <taxon>Metazoa</taxon>
        <taxon>Ecdysozoa</taxon>
        <taxon>Arthropoda</taxon>
        <taxon>Hexapoda</taxon>
        <taxon>Insecta</taxon>
        <taxon>Pterygota</taxon>
        <taxon>Neoptera</taxon>
        <taxon>Endopterygota</taxon>
        <taxon>Lepidoptera</taxon>
        <taxon>Glossata</taxon>
        <taxon>Ditrysia</taxon>
        <taxon>Noctuoidea</taxon>
        <taxon>Noctuidae</taxon>
        <taxon>Amphipyrinae</taxon>
        <taxon>Spodoptera</taxon>
    </lineage>
</organism>
<proteinExistence type="predicted"/>
<accession>A0A9J7DW36</accession>